<reference evidence="5" key="1">
    <citation type="journal article" date="2019" name="Int. J. Syst. Evol. Microbiol.">
        <title>The Global Catalogue of Microorganisms (GCM) 10K type strain sequencing project: providing services to taxonomists for standard genome sequencing and annotation.</title>
        <authorList>
            <consortium name="The Broad Institute Genomics Platform"/>
            <consortium name="The Broad Institute Genome Sequencing Center for Infectious Disease"/>
            <person name="Wu L."/>
            <person name="Ma J."/>
        </authorList>
    </citation>
    <scope>NUCLEOTIDE SEQUENCE [LARGE SCALE GENOMIC DNA]</scope>
    <source>
        <strain evidence="5">JCM 17316</strain>
    </source>
</reference>
<dbReference type="GO" id="GO:0016787">
    <property type="term" value="F:hydrolase activity"/>
    <property type="evidence" value="ECO:0007669"/>
    <property type="project" value="UniProtKB-KW"/>
</dbReference>
<dbReference type="PROSITE" id="PS51462">
    <property type="entry name" value="NUDIX"/>
    <property type="match status" value="1"/>
</dbReference>
<evidence type="ECO:0000313" key="4">
    <source>
        <dbReference type="EMBL" id="GAA3509098.1"/>
    </source>
</evidence>
<dbReference type="Pfam" id="PF00293">
    <property type="entry name" value="NUDIX"/>
    <property type="match status" value="1"/>
</dbReference>
<feature type="domain" description="Nudix hydrolase" evidence="3">
    <location>
        <begin position="13"/>
        <end position="178"/>
    </location>
</feature>
<organism evidence="4 5">
    <name type="scientific">Actinomadura keratinilytica</name>
    <dbReference type="NCBI Taxonomy" id="547461"/>
    <lineage>
        <taxon>Bacteria</taxon>
        <taxon>Bacillati</taxon>
        <taxon>Actinomycetota</taxon>
        <taxon>Actinomycetes</taxon>
        <taxon>Streptosporangiales</taxon>
        <taxon>Thermomonosporaceae</taxon>
        <taxon>Actinomadura</taxon>
    </lineage>
</organism>
<dbReference type="Gene3D" id="3.90.79.10">
    <property type="entry name" value="Nucleoside Triphosphate Pyrophosphohydrolase"/>
    <property type="match status" value="1"/>
</dbReference>
<proteinExistence type="predicted"/>
<dbReference type="InterPro" id="IPR015797">
    <property type="entry name" value="NUDIX_hydrolase-like_dom_sf"/>
</dbReference>
<comment type="cofactor">
    <cofactor evidence="1">
        <name>Mg(2+)</name>
        <dbReference type="ChEBI" id="CHEBI:18420"/>
    </cofactor>
</comment>
<evidence type="ECO:0000256" key="2">
    <source>
        <dbReference type="ARBA" id="ARBA00022801"/>
    </source>
</evidence>
<evidence type="ECO:0000313" key="5">
    <source>
        <dbReference type="Proteomes" id="UP001500266"/>
    </source>
</evidence>
<dbReference type="SUPFAM" id="SSF55811">
    <property type="entry name" value="Nudix"/>
    <property type="match status" value="1"/>
</dbReference>
<name>A0ABP6UL30_9ACTN</name>
<gene>
    <name evidence="4" type="ORF">GCM10022416_63450</name>
</gene>
<keyword evidence="5" id="KW-1185">Reference proteome</keyword>
<protein>
    <submittedName>
        <fullName evidence="4">NUDIX hydrolase</fullName>
    </submittedName>
</protein>
<dbReference type="InterPro" id="IPR000086">
    <property type="entry name" value="NUDIX_hydrolase_dom"/>
</dbReference>
<dbReference type="CDD" id="cd24161">
    <property type="entry name" value="NUDIX_ADPRase_Ndx2"/>
    <property type="match status" value="1"/>
</dbReference>
<sequence>MGTEVAMTPEPAVRRVSSRVVYENRWMTVREDLVQRADGSRGIYGVVEKDDYALVIPAERDGFHMVEEYRYPIGRRTWNFPQGSHPDHRGGAPEALARRELAEETGLRAATLTPLGRLHSSHGTSSQGVHVFLATGLTPGEHAREPEEQDMRQRFVTREEFKRLVRAGEITDDATVAAYALLLLHEEDGPAAPAAPA</sequence>
<comment type="caution">
    <text evidence="4">The sequence shown here is derived from an EMBL/GenBank/DDBJ whole genome shotgun (WGS) entry which is preliminary data.</text>
</comment>
<dbReference type="EMBL" id="BAABDO010000223">
    <property type="protein sequence ID" value="GAA3509098.1"/>
    <property type="molecule type" value="Genomic_DNA"/>
</dbReference>
<keyword evidence="2 4" id="KW-0378">Hydrolase</keyword>
<evidence type="ECO:0000259" key="3">
    <source>
        <dbReference type="PROSITE" id="PS51462"/>
    </source>
</evidence>
<dbReference type="PANTHER" id="PTHR11839">
    <property type="entry name" value="UDP/ADP-SUGAR PYROPHOSPHATASE"/>
    <property type="match status" value="1"/>
</dbReference>
<dbReference type="Proteomes" id="UP001500266">
    <property type="component" value="Unassembled WGS sequence"/>
</dbReference>
<dbReference type="PANTHER" id="PTHR11839:SF18">
    <property type="entry name" value="NUDIX HYDROLASE DOMAIN-CONTAINING PROTEIN"/>
    <property type="match status" value="1"/>
</dbReference>
<evidence type="ECO:0000256" key="1">
    <source>
        <dbReference type="ARBA" id="ARBA00001946"/>
    </source>
</evidence>
<accession>A0ABP6UL30</accession>